<dbReference type="Gene3D" id="3.30.70.120">
    <property type="match status" value="1"/>
</dbReference>
<dbReference type="NCBIfam" id="TIGR00197">
    <property type="entry name" value="yjeF_nterm"/>
    <property type="match status" value="1"/>
</dbReference>
<evidence type="ECO:0000313" key="16">
    <source>
        <dbReference type="Proteomes" id="UP000355283"/>
    </source>
</evidence>
<dbReference type="InterPro" id="IPR004443">
    <property type="entry name" value="YjeF_N_dom"/>
</dbReference>
<protein>
    <recommendedName>
        <fullName evidence="4 11">NAD(P)H-hydrate epimerase</fullName>
        <ecNumber evidence="4 11">5.1.99.6</ecNumber>
    </recommendedName>
    <alternativeName>
        <fullName evidence="11">NAD(P)HX epimerase</fullName>
    </alternativeName>
</protein>
<evidence type="ECO:0000256" key="6">
    <source>
        <dbReference type="ARBA" id="ARBA00022741"/>
    </source>
</evidence>
<evidence type="ECO:0000256" key="3">
    <source>
        <dbReference type="ARBA" id="ARBA00010169"/>
    </source>
</evidence>
<dbReference type="GO" id="GO:0052856">
    <property type="term" value="F:NAD(P)HX epimerase activity"/>
    <property type="evidence" value="ECO:0007669"/>
    <property type="project" value="UniProtKB-UniRule"/>
</dbReference>
<dbReference type="InterPro" id="IPR036652">
    <property type="entry name" value="YjeF_N_dom_sf"/>
</dbReference>
<dbReference type="GO" id="GO:0046872">
    <property type="term" value="F:metal ion binding"/>
    <property type="evidence" value="ECO:0007669"/>
    <property type="project" value="UniProtKB-KW"/>
</dbReference>
<dbReference type="EC" id="5.1.99.6" evidence="4 11"/>
<reference evidence="15 16" key="1">
    <citation type="submission" date="2019-01" db="EMBL/GenBank/DDBJ databases">
        <title>Nuclear Genome Assembly of the Microalgal Biofuel strain Nannochloropsis salina CCMP1776.</title>
        <authorList>
            <person name="Hovde B."/>
        </authorList>
    </citation>
    <scope>NUCLEOTIDE SEQUENCE [LARGE SCALE GENOMIC DNA]</scope>
    <source>
        <strain evidence="15 16">CCMP1776</strain>
    </source>
</reference>
<sequence length="501" mass="53313">MRSRTPLLQFLVASVSSSSSFAAGITSHAHPRPHQALAFVTHSLAWGSFRAISSSITLASASSVGDLPTALNEGGKGGTCRSFSGVPLHSDSNSNNMVDPSKGSDAAVSSWRQRITLLTQKEAQAIDEELMGTPGFTVDQLMELAGLSVASAIHDFLAQPTRSASILILCGPGNNGGDGLVAARHLYHFGYRPVVVYPKRPARPLFTNLVKQCEDLGIHVGGDMPEDIEANFDCVVDALFGFGTAGPLRAPFGEMMQVLSKLTTPIVSVDIPSGWDVEAGDLYGTGFTPDALVSLTAPKKCAALFRGRHYLGGRFVPPGLQHQYGLDALPAYPGTCQCVEIEGWDEEGGDEGDKDRDGRGREDPKDRESTSRGRPSASPASALTPASTPEFVVVWITAPDAKEASALAERLVESDLAACVNIVPRVDSVYKWEGKVERNGEVLLMAKTRASLVPELSAFVTKHHSYDVPETIAAGIVGGGPEYLKWVRESTREPADGRDTG</sequence>
<feature type="binding site" evidence="11">
    <location>
        <begin position="241"/>
        <end position="247"/>
    </location>
    <ligand>
        <name>(6S)-NADPHX</name>
        <dbReference type="ChEBI" id="CHEBI:64076"/>
    </ligand>
</feature>
<proteinExistence type="inferred from homology"/>
<comment type="caution">
    <text evidence="15">The sequence shown here is derived from an EMBL/GenBank/DDBJ whole genome shotgun (WGS) entry which is preliminary data.</text>
</comment>
<feature type="compositionally biased region" description="Basic and acidic residues" evidence="12">
    <location>
        <begin position="351"/>
        <end position="371"/>
    </location>
</feature>
<evidence type="ECO:0000256" key="5">
    <source>
        <dbReference type="ARBA" id="ARBA00022723"/>
    </source>
</evidence>
<dbReference type="GO" id="GO:0000166">
    <property type="term" value="F:nucleotide binding"/>
    <property type="evidence" value="ECO:0007669"/>
    <property type="project" value="UniProtKB-KW"/>
</dbReference>
<evidence type="ECO:0000256" key="13">
    <source>
        <dbReference type="SAM" id="SignalP"/>
    </source>
</evidence>
<feature type="binding site" evidence="11">
    <location>
        <begin position="174"/>
        <end position="178"/>
    </location>
    <ligand>
        <name>(6S)-NADPHX</name>
        <dbReference type="ChEBI" id="CHEBI:64076"/>
    </ligand>
</feature>
<dbReference type="GO" id="GO:0005739">
    <property type="term" value="C:mitochondrion"/>
    <property type="evidence" value="ECO:0007669"/>
    <property type="project" value="TreeGrafter"/>
</dbReference>
<evidence type="ECO:0000256" key="4">
    <source>
        <dbReference type="ARBA" id="ARBA00012228"/>
    </source>
</evidence>
<dbReference type="Proteomes" id="UP000355283">
    <property type="component" value="Unassembled WGS sequence"/>
</dbReference>
<comment type="similarity">
    <text evidence="3">Belongs to the CutA family.</text>
</comment>
<evidence type="ECO:0000256" key="11">
    <source>
        <dbReference type="HAMAP-Rule" id="MF_03159"/>
    </source>
</evidence>
<gene>
    <name evidence="15" type="ORF">NSK_001501</name>
</gene>
<dbReference type="SUPFAM" id="SSF64153">
    <property type="entry name" value="YjeF N-terminal domain-like"/>
    <property type="match status" value="1"/>
</dbReference>
<feature type="binding site" evidence="11">
    <location>
        <position position="237"/>
    </location>
    <ligand>
        <name>K(+)</name>
        <dbReference type="ChEBI" id="CHEBI:29103"/>
    </ligand>
</feature>
<accession>A0A4D9DET8</accession>
<evidence type="ECO:0000256" key="7">
    <source>
        <dbReference type="ARBA" id="ARBA00022857"/>
    </source>
</evidence>
<dbReference type="Pfam" id="PF03091">
    <property type="entry name" value="CutA1"/>
    <property type="match status" value="1"/>
</dbReference>
<dbReference type="InterPro" id="IPR011322">
    <property type="entry name" value="N-reg_PII-like_a/b"/>
</dbReference>
<comment type="catalytic activity">
    <reaction evidence="2 11">
        <text>(6R)-NADPHX = (6S)-NADPHX</text>
        <dbReference type="Rhea" id="RHEA:32227"/>
        <dbReference type="ChEBI" id="CHEBI:64076"/>
        <dbReference type="ChEBI" id="CHEBI:64077"/>
        <dbReference type="EC" id="5.1.99.6"/>
    </reaction>
</comment>
<dbReference type="SUPFAM" id="SSF54913">
    <property type="entry name" value="GlnB-like"/>
    <property type="match status" value="1"/>
</dbReference>
<name>A0A4D9DET8_9STRA</name>
<dbReference type="OrthoDB" id="10064708at2759"/>
<dbReference type="InterPro" id="IPR015867">
    <property type="entry name" value="N-reg_PII/ATP_PRibTrfase_C"/>
</dbReference>
<dbReference type="GO" id="GO:0010038">
    <property type="term" value="P:response to metal ion"/>
    <property type="evidence" value="ECO:0007669"/>
    <property type="project" value="InterPro"/>
</dbReference>
<evidence type="ECO:0000256" key="9">
    <source>
        <dbReference type="ARBA" id="ARBA00023027"/>
    </source>
</evidence>
<dbReference type="PANTHER" id="PTHR13232">
    <property type="entry name" value="NAD(P)H-HYDRATE EPIMERASE"/>
    <property type="match status" value="1"/>
</dbReference>
<dbReference type="PROSITE" id="PS51385">
    <property type="entry name" value="YJEF_N"/>
    <property type="match status" value="1"/>
</dbReference>
<dbReference type="Gene3D" id="3.40.50.10260">
    <property type="entry name" value="YjeF N-terminal domain"/>
    <property type="match status" value="1"/>
</dbReference>
<organism evidence="15 16">
    <name type="scientific">Nannochloropsis salina CCMP1776</name>
    <dbReference type="NCBI Taxonomy" id="1027361"/>
    <lineage>
        <taxon>Eukaryota</taxon>
        <taxon>Sar</taxon>
        <taxon>Stramenopiles</taxon>
        <taxon>Ochrophyta</taxon>
        <taxon>Eustigmatophyceae</taxon>
        <taxon>Eustigmatales</taxon>
        <taxon>Monodopsidaceae</taxon>
        <taxon>Microchloropsis</taxon>
        <taxon>Microchloropsis salina</taxon>
    </lineage>
</organism>
<comment type="similarity">
    <text evidence="11">Belongs to the NnrE/AIBP family.</text>
</comment>
<evidence type="ECO:0000256" key="12">
    <source>
        <dbReference type="SAM" id="MobiDB-lite"/>
    </source>
</evidence>
<keyword evidence="6 11" id="KW-0547">Nucleotide-binding</keyword>
<keyword evidence="16" id="KW-1185">Reference proteome</keyword>
<evidence type="ECO:0000256" key="8">
    <source>
        <dbReference type="ARBA" id="ARBA00022958"/>
    </source>
</evidence>
<keyword evidence="7" id="KW-0521">NADP</keyword>
<feature type="binding site" evidence="11">
    <location>
        <position position="273"/>
    </location>
    <ligand>
        <name>K(+)</name>
        <dbReference type="ChEBI" id="CHEBI:29103"/>
    </ligand>
</feature>
<feature type="compositionally biased region" description="Low complexity" evidence="12">
    <location>
        <begin position="375"/>
        <end position="384"/>
    </location>
</feature>
<keyword evidence="5 11" id="KW-0479">Metal-binding</keyword>
<evidence type="ECO:0000256" key="1">
    <source>
        <dbReference type="ARBA" id="ARBA00000013"/>
    </source>
</evidence>
<evidence type="ECO:0000256" key="2">
    <source>
        <dbReference type="ARBA" id="ARBA00000909"/>
    </source>
</evidence>
<evidence type="ECO:0000256" key="10">
    <source>
        <dbReference type="ARBA" id="ARBA00023235"/>
    </source>
</evidence>
<keyword evidence="13" id="KW-0732">Signal</keyword>
<evidence type="ECO:0000313" key="15">
    <source>
        <dbReference type="EMBL" id="TFJ87169.1"/>
    </source>
</evidence>
<dbReference type="EMBL" id="SDOX01000006">
    <property type="protein sequence ID" value="TFJ87169.1"/>
    <property type="molecule type" value="Genomic_DNA"/>
</dbReference>
<feature type="region of interest" description="Disordered" evidence="12">
    <location>
        <begin position="343"/>
        <end position="384"/>
    </location>
</feature>
<feature type="domain" description="YjeF N-terminal" evidence="14">
    <location>
        <begin position="123"/>
        <end position="328"/>
    </location>
</feature>
<evidence type="ECO:0000259" key="14">
    <source>
        <dbReference type="PROSITE" id="PS51385"/>
    </source>
</evidence>
<dbReference type="HAMAP" id="MF_01966">
    <property type="entry name" value="NADHX_epimerase"/>
    <property type="match status" value="1"/>
</dbReference>
<dbReference type="Pfam" id="PF03853">
    <property type="entry name" value="YjeF_N"/>
    <property type="match status" value="1"/>
</dbReference>
<comment type="function">
    <text evidence="11">Catalyzes the epimerization of the S- and R-forms of NAD(P)HX, a damaged form of NAD(P)H that is a result of enzymatic or heat-dependent hydration. This is a prerequisite for the S-specific NAD(P)H-hydrate dehydratase to allow the repair of both epimers of NAD(P)HX.</text>
</comment>
<keyword evidence="8 11" id="KW-0630">Potassium</keyword>
<comment type="catalytic activity">
    <reaction evidence="1 11">
        <text>(6R)-NADHX = (6S)-NADHX</text>
        <dbReference type="Rhea" id="RHEA:32215"/>
        <dbReference type="ChEBI" id="CHEBI:64074"/>
        <dbReference type="ChEBI" id="CHEBI:64075"/>
        <dbReference type="EC" id="5.1.99.6"/>
    </reaction>
</comment>
<feature type="binding site" evidence="11">
    <location>
        <position position="175"/>
    </location>
    <ligand>
        <name>K(+)</name>
        <dbReference type="ChEBI" id="CHEBI:29103"/>
    </ligand>
</feature>
<dbReference type="InterPro" id="IPR032976">
    <property type="entry name" value="YJEFN_prot_NAXE-like"/>
</dbReference>
<dbReference type="PANTHER" id="PTHR13232:SF10">
    <property type="entry name" value="NAD(P)H-HYDRATE EPIMERASE"/>
    <property type="match status" value="1"/>
</dbReference>
<comment type="cofactor">
    <cofactor evidence="11">
        <name>K(+)</name>
        <dbReference type="ChEBI" id="CHEBI:29103"/>
    </cofactor>
    <text evidence="11">Binds 1 potassium ion per subunit.</text>
</comment>
<feature type="binding site" evidence="11">
    <location>
        <position position="270"/>
    </location>
    <ligand>
        <name>(6S)-NADPHX</name>
        <dbReference type="ChEBI" id="CHEBI:64076"/>
    </ligand>
</feature>
<dbReference type="AlphaFoldDB" id="A0A4D9DET8"/>
<dbReference type="InterPro" id="IPR004323">
    <property type="entry name" value="Ion_tolerance_CutA"/>
</dbReference>
<feature type="chain" id="PRO_5020022397" description="NAD(P)H-hydrate epimerase" evidence="13">
    <location>
        <begin position="23"/>
        <end position="501"/>
    </location>
</feature>
<feature type="signal peptide" evidence="13">
    <location>
        <begin position="1"/>
        <end position="22"/>
    </location>
</feature>
<comment type="caution">
    <text evidence="11">Lacks conserved residue(s) required for the propagation of feature annotation.</text>
</comment>
<keyword evidence="10 11" id="KW-0413">Isomerase</keyword>
<keyword evidence="9 11" id="KW-0520">NAD</keyword>